<dbReference type="OrthoDB" id="6086824at2"/>
<name>A0A4R1GJ81_9GAMM</name>
<evidence type="ECO:0000313" key="1">
    <source>
        <dbReference type="EMBL" id="TCK06925.1"/>
    </source>
</evidence>
<keyword evidence="2" id="KW-1185">Reference proteome</keyword>
<dbReference type="Proteomes" id="UP000294546">
    <property type="component" value="Unassembled WGS sequence"/>
</dbReference>
<evidence type="ECO:0008006" key="3">
    <source>
        <dbReference type="Google" id="ProtNLM"/>
    </source>
</evidence>
<protein>
    <recommendedName>
        <fullName evidence="3">Class 3 adenylate cyclase</fullName>
    </recommendedName>
</protein>
<dbReference type="EMBL" id="SMFU01000008">
    <property type="protein sequence ID" value="TCK06925.1"/>
    <property type="molecule type" value="Genomic_DNA"/>
</dbReference>
<accession>A0A4R1GJ81</accession>
<dbReference type="AlphaFoldDB" id="A0A4R1GJ81"/>
<dbReference type="RefSeq" id="WP_132290641.1">
    <property type="nucleotide sequence ID" value="NZ_SMFU01000008.1"/>
</dbReference>
<evidence type="ECO:0000313" key="2">
    <source>
        <dbReference type="Proteomes" id="UP000294546"/>
    </source>
</evidence>
<organism evidence="1 2">
    <name type="scientific">Marinobacterium mangrovicola</name>
    <dbReference type="NCBI Taxonomy" id="1476959"/>
    <lineage>
        <taxon>Bacteria</taxon>
        <taxon>Pseudomonadati</taxon>
        <taxon>Pseudomonadota</taxon>
        <taxon>Gammaproteobacteria</taxon>
        <taxon>Oceanospirillales</taxon>
        <taxon>Oceanospirillaceae</taxon>
        <taxon>Marinobacterium</taxon>
    </lineage>
</organism>
<proteinExistence type="predicted"/>
<sequence>MKSRTLLLLSADIAGATAYKQAHSAGDTTPEWLRPFTAFFKEAPAVLMGKLALAFIEHDDLPALRVWRVAGDEIIFLAEPANAAEALGIVEAFAAMVADYNARLFDLHGLYLRGGAWAAPIGTENIEIEILEIPSATEAGEAYKEYVGPDVDSGFRLLKNAPHGHIVVSLKLAAALAAGGCLGQLGIGHVDNQPLRGLFGGKPYPILIAGKGSLDCGTLIALEENFIATFSRRPQVLRFST</sequence>
<reference evidence="1 2" key="1">
    <citation type="submission" date="2019-03" db="EMBL/GenBank/DDBJ databases">
        <title>Genomic Encyclopedia of Archaeal and Bacterial Type Strains, Phase II (KMG-II): from individual species to whole genera.</title>
        <authorList>
            <person name="Goeker M."/>
        </authorList>
    </citation>
    <scope>NUCLEOTIDE SEQUENCE [LARGE SCALE GENOMIC DNA]</scope>
    <source>
        <strain evidence="1 2">DSM 27697</strain>
    </source>
</reference>
<gene>
    <name evidence="1" type="ORF">CLV83_1775</name>
</gene>
<comment type="caution">
    <text evidence="1">The sequence shown here is derived from an EMBL/GenBank/DDBJ whole genome shotgun (WGS) entry which is preliminary data.</text>
</comment>